<reference evidence="1" key="2">
    <citation type="submission" date="2025-09" db="UniProtKB">
        <authorList>
            <consortium name="Ensembl"/>
        </authorList>
    </citation>
    <scope>IDENTIFICATION</scope>
</reference>
<accession>A0A673Y5X8</accession>
<evidence type="ECO:0000313" key="1">
    <source>
        <dbReference type="Ensembl" id="ENSSTUP00000029928.1"/>
    </source>
</evidence>
<keyword evidence="2" id="KW-1185">Reference proteome</keyword>
<evidence type="ECO:0000313" key="2">
    <source>
        <dbReference type="Proteomes" id="UP000472277"/>
    </source>
</evidence>
<protein>
    <submittedName>
        <fullName evidence="1">Uncharacterized protein</fullName>
    </submittedName>
</protein>
<dbReference type="AlphaFoldDB" id="A0A673Y5X8"/>
<reference evidence="1" key="1">
    <citation type="submission" date="2025-08" db="UniProtKB">
        <authorList>
            <consortium name="Ensembl"/>
        </authorList>
    </citation>
    <scope>IDENTIFICATION</scope>
</reference>
<dbReference type="Ensembl" id="ENSSTUT00000031315.1">
    <property type="protein sequence ID" value="ENSSTUP00000029928.1"/>
    <property type="gene ID" value="ENSSTUG00000012921.1"/>
</dbReference>
<dbReference type="Proteomes" id="UP000472277">
    <property type="component" value="Chromosome 3"/>
</dbReference>
<dbReference type="InParanoid" id="A0A673Y5X8"/>
<name>A0A673Y5X8_SALTR</name>
<proteinExistence type="predicted"/>
<organism evidence="1 2">
    <name type="scientific">Salmo trutta</name>
    <name type="common">Brown trout</name>
    <dbReference type="NCBI Taxonomy" id="8032"/>
    <lineage>
        <taxon>Eukaryota</taxon>
        <taxon>Metazoa</taxon>
        <taxon>Chordata</taxon>
        <taxon>Craniata</taxon>
        <taxon>Vertebrata</taxon>
        <taxon>Euteleostomi</taxon>
        <taxon>Actinopterygii</taxon>
        <taxon>Neopterygii</taxon>
        <taxon>Teleostei</taxon>
        <taxon>Protacanthopterygii</taxon>
        <taxon>Salmoniformes</taxon>
        <taxon>Salmonidae</taxon>
        <taxon>Salmoninae</taxon>
        <taxon>Salmo</taxon>
    </lineage>
</organism>
<sequence length="69" mass="7442">MCVCGSPVCLCVCLNAAVWVCICVCSLYRRFCPAVKYLAGSVKLAQKGLESVIFAFLFVLCCHGSSNRS</sequence>